<evidence type="ECO:0000313" key="2">
    <source>
        <dbReference type="Proteomes" id="UP001316803"/>
    </source>
</evidence>
<accession>A0AAN8E9H3</accession>
<dbReference type="EMBL" id="JAKLMC020000032">
    <property type="protein sequence ID" value="KAK5949769.1"/>
    <property type="molecule type" value="Genomic_DNA"/>
</dbReference>
<organism evidence="1 2">
    <name type="scientific">Knufia fluminis</name>
    <dbReference type="NCBI Taxonomy" id="191047"/>
    <lineage>
        <taxon>Eukaryota</taxon>
        <taxon>Fungi</taxon>
        <taxon>Dikarya</taxon>
        <taxon>Ascomycota</taxon>
        <taxon>Pezizomycotina</taxon>
        <taxon>Eurotiomycetes</taxon>
        <taxon>Chaetothyriomycetidae</taxon>
        <taxon>Chaetothyriales</taxon>
        <taxon>Trichomeriaceae</taxon>
        <taxon>Knufia</taxon>
    </lineage>
</organism>
<dbReference type="AlphaFoldDB" id="A0AAN8E9H3"/>
<comment type="caution">
    <text evidence="1">The sequence shown here is derived from an EMBL/GenBank/DDBJ whole genome shotgun (WGS) entry which is preliminary data.</text>
</comment>
<gene>
    <name evidence="1" type="ORF">OHC33_009158</name>
</gene>
<dbReference type="Proteomes" id="UP001316803">
    <property type="component" value="Unassembled WGS sequence"/>
</dbReference>
<proteinExistence type="predicted"/>
<protein>
    <submittedName>
        <fullName evidence="1">Uncharacterized protein</fullName>
    </submittedName>
</protein>
<reference evidence="1 2" key="1">
    <citation type="submission" date="2022-12" db="EMBL/GenBank/DDBJ databases">
        <title>Genomic features and morphological characterization of a novel Knufia sp. strain isolated from spacecraft assembly facility.</title>
        <authorList>
            <person name="Teixeira M."/>
            <person name="Chander A.M."/>
            <person name="Stajich J.E."/>
            <person name="Venkateswaran K."/>
        </authorList>
    </citation>
    <scope>NUCLEOTIDE SEQUENCE [LARGE SCALE GENOMIC DNA]</scope>
    <source>
        <strain evidence="1 2">FJI-L2-BK-P2</strain>
    </source>
</reference>
<keyword evidence="2" id="KW-1185">Reference proteome</keyword>
<name>A0AAN8E9H3_9EURO</name>
<evidence type="ECO:0000313" key="1">
    <source>
        <dbReference type="EMBL" id="KAK5949769.1"/>
    </source>
</evidence>
<sequence>MATQADQDSPTMSTNRSSLASLPAEIHLQIVSNIEPRNEVRTLRHLIKATTNTDAHIVAECADSLLEAQKQSLLKKWVAKEAAKDACDCAGPKERAAIARLYIGKQYVSEAEDTKGDKWAFKKSQLPTDLVMTSSQGISKSGIGPILYLKVEKKKEVYSASEARVVLRPRQQAIAAGKLREPQGTRIGWHNDIRLVGTRARGVSMPSRPKVNGYGGVCTSIDVWQAPGEKELVKEFNKRG</sequence>